<sequence length="553" mass="64450">MKNKEIKVIYTVWVIITVVIYLVFSIIMYKKFDNLSDEYEKLVENWEKGPITEIEFISENEKCTSNYSETLLSFQPNKMVHGCDCFTGGIDKGYCCYDSDPSECDTCYGIEISGIDKDEINVFKKWNNGKTQNFRICSKSIKNYEFMKKAPLQEDFTCLNNEKKCGNTYCINEDEYCPITSLNVSDNLPSVLSNIFPNAGVAESTVDIDSAGFGKKFENEKGGYIKYYTGNSIDNTKYSFFYWIREENGKLPLVEGKPEEGNGVCLDSDDNNYSPGFRKYPLESPERKECKVDDRYISVGLSIDQKTYYDINDQNVFKDLPDYYDEYITSHIDYTLYQRNQIYLGYNCRQDLHLYQQNEEDFKAVSTTLLILLIFICILSILCKKKDKKNGVIITIIVIKFVLLLMVLGIIMASYFTFYVQQQFIDGQINKGCLDKQTQYLFEHTNEHLNSGFLNTLAGYSYYKLFKKIKKCCKKGLKCQNDSKKPKKYKFNKDNQDDDKMKYANKVDLMLKQQNKKQQQDMDETPVQPNYQQQFNNNKDNHNNFIPNNPMID</sequence>
<keyword evidence="2" id="KW-0472">Membrane</keyword>
<accession>A0A0V0QZB3</accession>
<dbReference type="EMBL" id="LDAU01000082">
    <property type="protein sequence ID" value="KRX07660.1"/>
    <property type="molecule type" value="Genomic_DNA"/>
</dbReference>
<keyword evidence="2" id="KW-0812">Transmembrane</keyword>
<organism evidence="3 4">
    <name type="scientific">Pseudocohnilembus persalinus</name>
    <name type="common">Ciliate</name>
    <dbReference type="NCBI Taxonomy" id="266149"/>
    <lineage>
        <taxon>Eukaryota</taxon>
        <taxon>Sar</taxon>
        <taxon>Alveolata</taxon>
        <taxon>Ciliophora</taxon>
        <taxon>Intramacronucleata</taxon>
        <taxon>Oligohymenophorea</taxon>
        <taxon>Scuticociliatia</taxon>
        <taxon>Philasterida</taxon>
        <taxon>Pseudocohnilembidae</taxon>
        <taxon>Pseudocohnilembus</taxon>
    </lineage>
</organism>
<keyword evidence="2" id="KW-1133">Transmembrane helix</keyword>
<evidence type="ECO:0000256" key="2">
    <source>
        <dbReference type="SAM" id="Phobius"/>
    </source>
</evidence>
<feature type="compositionally biased region" description="Low complexity" evidence="1">
    <location>
        <begin position="543"/>
        <end position="553"/>
    </location>
</feature>
<protein>
    <submittedName>
        <fullName evidence="3">Uncharacterized protein</fullName>
    </submittedName>
</protein>
<reference evidence="3 4" key="1">
    <citation type="journal article" date="2015" name="Sci. Rep.">
        <title>Genome of the facultative scuticociliatosis pathogen Pseudocohnilembus persalinus provides insight into its virulence through horizontal gene transfer.</title>
        <authorList>
            <person name="Xiong J."/>
            <person name="Wang G."/>
            <person name="Cheng J."/>
            <person name="Tian M."/>
            <person name="Pan X."/>
            <person name="Warren A."/>
            <person name="Jiang C."/>
            <person name="Yuan D."/>
            <person name="Miao W."/>
        </authorList>
    </citation>
    <scope>NUCLEOTIDE SEQUENCE [LARGE SCALE GENOMIC DNA]</scope>
    <source>
        <strain evidence="3">36N120E</strain>
    </source>
</reference>
<feature type="transmembrane region" description="Helical" evidence="2">
    <location>
        <begin position="392"/>
        <end position="416"/>
    </location>
</feature>
<gene>
    <name evidence="3" type="ORF">PPERSA_11209</name>
</gene>
<keyword evidence="4" id="KW-1185">Reference proteome</keyword>
<dbReference type="Proteomes" id="UP000054937">
    <property type="component" value="Unassembled WGS sequence"/>
</dbReference>
<feature type="transmembrane region" description="Helical" evidence="2">
    <location>
        <begin position="7"/>
        <end position="29"/>
    </location>
</feature>
<evidence type="ECO:0000256" key="1">
    <source>
        <dbReference type="SAM" id="MobiDB-lite"/>
    </source>
</evidence>
<dbReference type="AlphaFoldDB" id="A0A0V0QZB3"/>
<feature type="region of interest" description="Disordered" evidence="1">
    <location>
        <begin position="534"/>
        <end position="553"/>
    </location>
</feature>
<dbReference type="OrthoDB" id="298503at2759"/>
<proteinExistence type="predicted"/>
<evidence type="ECO:0000313" key="3">
    <source>
        <dbReference type="EMBL" id="KRX07660.1"/>
    </source>
</evidence>
<comment type="caution">
    <text evidence="3">The sequence shown here is derived from an EMBL/GenBank/DDBJ whole genome shotgun (WGS) entry which is preliminary data.</text>
</comment>
<feature type="transmembrane region" description="Helical" evidence="2">
    <location>
        <begin position="364"/>
        <end position="383"/>
    </location>
</feature>
<evidence type="ECO:0000313" key="4">
    <source>
        <dbReference type="Proteomes" id="UP000054937"/>
    </source>
</evidence>
<name>A0A0V0QZB3_PSEPJ</name>
<dbReference type="InParanoid" id="A0A0V0QZB3"/>